<dbReference type="FunFam" id="3.40.50.150:FF:000190">
    <property type="entry name" value="Spermidine synthase"/>
    <property type="match status" value="1"/>
</dbReference>
<dbReference type="InterPro" id="IPR030373">
    <property type="entry name" value="PABS_CS"/>
</dbReference>
<dbReference type="Pfam" id="PF01564">
    <property type="entry name" value="Spermine_synth"/>
    <property type="match status" value="1"/>
</dbReference>
<evidence type="ECO:0000256" key="3">
    <source>
        <dbReference type="PROSITE-ProRule" id="PRU00354"/>
    </source>
</evidence>
<dbReference type="HAMAP" id="MF_00198">
    <property type="entry name" value="Spermidine_synth"/>
    <property type="match status" value="1"/>
</dbReference>
<dbReference type="InterPro" id="IPR043153">
    <property type="entry name" value="DENN_C"/>
</dbReference>
<sequence>MPGPGLLPDGWFREESTMWPGQAQGLKVEKVLYDQPTEFQHLTVFESDPSGPWGTVMTLDGVIQLTDYDEFVYHEMLANLSLTCHHKPERVLIIGGGDGGVVREVLRHKSEKDGIVQSVELVDIDGAVIQQSKKHFPQIACGFANPCVTATVGDGAAFVKRAPDSVYDVIIIDTTDPKGPASELFGADFYTNVLRILRPGGVVCNQGESVWLHRPLIEMMMGFLKKDIGFATVKYAMIYIPTYPCGSIGTLVCAKSADTDVTVPMRPVESLGFADQLKYYSSDMHKAAFVLPRFAAHLNDPPTATLSPSAPSASSAGETAPALPKLSIVSHYAQGPPLTSTSSPRSATATPKEAAHFLEAHPSLHGVLGCLAADRLAQRVKLRRLQTDVVRTSVKLTRAVALASSAEVAPASRSRGMDSSQLQGVVAAATANFVEDVAWCSTVTPHSPQLNPWCLLPVSAEGCYLTLPSSQFVQWCEQQAVRCCAGEGTAPSAEPDVRGGPMRYNDVVHYAGAGEDGGYVHGYAFILEGDVFSGSGGVVDAAAAAAKAALDSQRLDASLRDDSDEEASVLVWCVLSDAPVFNFMRALTHEAVAAMSYVAQRLYREHVASTESASASAAPPHDIYTALLDDAIQEEVVLPLAKELLHFGSVSSRTLPGDTFTVQLALTSSSGGAIASHPLASSVSDLLTFCRPLDLLYPYADVPLSLLLLSFNEDALRVLQSLLMQEERVVVLGATPQHASACVVSLLALLSPLTWVSPLVPYLPPHLAAVTGLLQTLLKPPFAQQQQQVSSGKPSAAVPPSQRTESSGFLVGSTAAIQPYLILLSSASPGEAGVSVTGYGGSGKRALRVWIADARTGCVGVCPQEPVARFSQADSPASTDPSDGSVATVAASSRSVNAWATRAHVNLRRIVSHNCEGDGSRSATDLYGAVRSSLRAMAKSNVMNAAALDLLPAFSDNLRDQLRRVVSVDKRRLFRHSLEAVAQHTQARLKDLESLAARLARGLRQAIMSTGAGSNMSFESTLNDTLANRSIYSDAEDGNGELTATHTGDDDGDDTTSLRSITEALARSFSKSFAGGPASLTASFAAAPVPQFPAPSLSEVWQVQAGVFDYMVSRFTGAYRRGLSATTLGSGGIGGVGQRRAPAIELSVFLVPGMDQHHALAERVARTHIFKQFECAVLAAEQVGLRRVFSGADPARVGKAQAPRHHGRGEEGHPLLANVRYLALFALLCSRARLHYAELYPDMASVDAVGLVYTALVTRWFANRPGASSSMSVPRAIRLLAGGCNGAEEGAVAAAKHAACSGSGSGHGYGGNGRSRGLRTAYLPAAIACLHTFSVPLFSELPVARQSFAVTSHLEKTSIESSSGEAGGAVSDRRGRRLGSGGHSVPEAGFYSGGRAYGNGLGIESEMFDPIARAGTDPDGRRDKTNISADAQKHDRGLQAMSEASLYICHALPLDIVHRFDAYESLLRPVTPGGAEISPASAGGDALDAGSAAAYLLVGLLFPSCINMWHEVEARAMRAVSEPSLSQATKPPASAASSSASSAQSRLLLPSRAEKPAETSVPQDSRYSVPASAQSTAPQPSAWSAFTSGVPQDYPSVSPVLPDRSPGGDAQQHQASPMHASTAASTTHHRDVWDSWGIQAPSAMVSVQPAPVQGTAAERPQTQVADSGGSGSEGGVWSTGAPLGPPMMLGGMETTPPCISVAFSLTPAADVAPAPRGVMDNLFADTPTHSTAYAAAAGNVSQQQPTAASRSHALDNFF</sequence>
<dbReference type="PROSITE" id="PS51006">
    <property type="entry name" value="PABS_2"/>
    <property type="match status" value="1"/>
</dbReference>
<dbReference type="SUPFAM" id="SSF56266">
    <property type="entry name" value="DmpA/ArgJ-like"/>
    <property type="match status" value="1"/>
</dbReference>
<dbReference type="GO" id="GO:0008295">
    <property type="term" value="P:spermidine biosynthetic process"/>
    <property type="evidence" value="ECO:0007669"/>
    <property type="project" value="TreeGrafter"/>
</dbReference>
<dbReference type="GO" id="GO:0004766">
    <property type="term" value="F:spermidine synthase activity"/>
    <property type="evidence" value="ECO:0007669"/>
    <property type="project" value="TreeGrafter"/>
</dbReference>
<feature type="region of interest" description="Disordered" evidence="5">
    <location>
        <begin position="1037"/>
        <end position="1056"/>
    </location>
</feature>
<dbReference type="Proteomes" id="UP000318447">
    <property type="component" value="Unassembled WGS sequence"/>
</dbReference>
<dbReference type="InterPro" id="IPR001045">
    <property type="entry name" value="Spermi_synthase"/>
</dbReference>
<dbReference type="NCBIfam" id="NF002010">
    <property type="entry name" value="PRK00811.1"/>
    <property type="match status" value="1"/>
</dbReference>
<feature type="compositionally biased region" description="Low complexity" evidence="5">
    <location>
        <begin position="1531"/>
        <end position="1551"/>
    </location>
</feature>
<dbReference type="InterPro" id="IPR037163">
    <property type="entry name" value="Spermidine_synt_N_sf"/>
</dbReference>
<comment type="similarity">
    <text evidence="1 4">Belongs to the spermidine/spermine synthase family.</text>
</comment>
<organism evidence="7 8">
    <name type="scientific">Leishmania donovani</name>
    <dbReference type="NCBI Taxonomy" id="5661"/>
    <lineage>
        <taxon>Eukaryota</taxon>
        <taxon>Discoba</taxon>
        <taxon>Euglenozoa</taxon>
        <taxon>Kinetoplastea</taxon>
        <taxon>Metakinetoplastina</taxon>
        <taxon>Trypanosomatida</taxon>
        <taxon>Trypanosomatidae</taxon>
        <taxon>Leishmaniinae</taxon>
        <taxon>Leishmania</taxon>
    </lineage>
</organism>
<feature type="region of interest" description="Disordered" evidence="5">
    <location>
        <begin position="1355"/>
        <end position="1384"/>
    </location>
</feature>
<evidence type="ECO:0000256" key="2">
    <source>
        <dbReference type="ARBA" id="ARBA00022679"/>
    </source>
</evidence>
<dbReference type="Gene3D" id="3.40.50.150">
    <property type="entry name" value="Vaccinia Virus protein VP39"/>
    <property type="match status" value="1"/>
</dbReference>
<dbReference type="VEuPathDB" id="TriTrypDB:LdCL_040011100"/>
<dbReference type="PANTHER" id="PTHR11558:SF11">
    <property type="entry name" value="SPERMIDINE SYNTHASE"/>
    <property type="match status" value="1"/>
</dbReference>
<dbReference type="Pfam" id="PF02141">
    <property type="entry name" value="DENN"/>
    <property type="match status" value="1"/>
</dbReference>
<dbReference type="PANTHER" id="PTHR11558">
    <property type="entry name" value="SPERMIDINE/SPERMINE SYNTHASE"/>
    <property type="match status" value="1"/>
</dbReference>
<evidence type="ECO:0000313" key="8">
    <source>
        <dbReference type="Proteomes" id="UP000318447"/>
    </source>
</evidence>
<dbReference type="EMBL" id="RHLC01000037">
    <property type="protein sequence ID" value="TPP51479.1"/>
    <property type="molecule type" value="Genomic_DNA"/>
</dbReference>
<dbReference type="VEuPathDB" id="TriTrypDB:LdCL_040011200"/>
<dbReference type="VEuPathDB" id="TriTrypDB:LDHU3_04.0760"/>
<dbReference type="VEuPathDB" id="TriTrypDB:LDHU3_04.0770"/>
<evidence type="ECO:0000256" key="1">
    <source>
        <dbReference type="ARBA" id="ARBA00007867"/>
    </source>
</evidence>
<dbReference type="FunFam" id="2.30.140.10:FF:000015">
    <property type="entry name" value="Putative spermidine synthase"/>
    <property type="match status" value="1"/>
</dbReference>
<accession>A0A504XV36</accession>
<name>A0A504XV36_LEIDO</name>
<keyword evidence="2 3" id="KW-0808">Transferase</keyword>
<keyword evidence="3" id="KW-0620">Polyamine biosynthesis</keyword>
<evidence type="ECO:0000256" key="5">
    <source>
        <dbReference type="SAM" id="MobiDB-lite"/>
    </source>
</evidence>
<dbReference type="PROSITE" id="PS01330">
    <property type="entry name" value="PABS_1"/>
    <property type="match status" value="1"/>
</dbReference>
<feature type="region of interest" description="Disordered" evidence="5">
    <location>
        <begin position="1523"/>
        <end position="1629"/>
    </location>
</feature>
<dbReference type="InterPro" id="IPR030374">
    <property type="entry name" value="PABS"/>
</dbReference>
<evidence type="ECO:0000256" key="4">
    <source>
        <dbReference type="RuleBase" id="RU003836"/>
    </source>
</evidence>
<dbReference type="InterPro" id="IPR016117">
    <property type="entry name" value="ArgJ-like_dom_sf"/>
</dbReference>
<feature type="region of interest" description="Disordered" evidence="5">
    <location>
        <begin position="1645"/>
        <end position="1679"/>
    </location>
</feature>
<dbReference type="SMART" id="SM00799">
    <property type="entry name" value="DENN"/>
    <property type="match status" value="1"/>
</dbReference>
<dbReference type="InterPro" id="IPR001194">
    <property type="entry name" value="cDENN_dom"/>
</dbReference>
<proteinExistence type="inferred from homology"/>
<dbReference type="Gene3D" id="3.40.50.11500">
    <property type="match status" value="1"/>
</dbReference>
<feature type="active site" description="Proton acceptor" evidence="3">
    <location>
        <position position="173"/>
    </location>
</feature>
<dbReference type="NCBIfam" id="TIGR00417">
    <property type="entry name" value="speE"/>
    <property type="match status" value="1"/>
</dbReference>
<reference evidence="8" key="1">
    <citation type="submission" date="2019-02" db="EMBL/GenBank/DDBJ databases">
        <title>FDA dAtabase for Regulatory Grade micrObial Sequences (FDA-ARGOS): Supporting development and validation of Infectious Disease Dx tests.</title>
        <authorList>
            <person name="Duncan R."/>
            <person name="Fisher C."/>
            <person name="Tallon L."/>
            <person name="Sadzewicz L."/>
            <person name="Sengamalay N."/>
            <person name="Ott S."/>
            <person name="Godinez A."/>
            <person name="Nagaraj S."/>
            <person name="Vavikolanu K."/>
            <person name="Nadendla S."/>
            <person name="Aluvathingal J."/>
            <person name="Sichtig H."/>
        </authorList>
    </citation>
    <scope>NUCLEOTIDE SEQUENCE [LARGE SCALE GENOMIC DNA]</scope>
    <source>
        <strain evidence="8">FDAARGOS_361</strain>
    </source>
</reference>
<dbReference type="VEuPathDB" id="TriTrypDB:LdBPK_040560.1"/>
<dbReference type="SUPFAM" id="SSF53335">
    <property type="entry name" value="S-adenosyl-L-methionine-dependent methyltransferases"/>
    <property type="match status" value="1"/>
</dbReference>
<dbReference type="Gene3D" id="2.30.140.10">
    <property type="entry name" value="Spermidine synthase, tetramerisation domain"/>
    <property type="match status" value="1"/>
</dbReference>
<dbReference type="InterPro" id="IPR029063">
    <property type="entry name" value="SAM-dependent_MTases_sf"/>
</dbReference>
<feature type="compositionally biased region" description="Low complexity" evidence="5">
    <location>
        <begin position="1568"/>
        <end position="1585"/>
    </location>
</feature>
<dbReference type="VEuPathDB" id="TriTrypDB:LdBPK_040570.1"/>
<dbReference type="Pfam" id="PF17284">
    <property type="entry name" value="Spermine_synt_N"/>
    <property type="match status" value="1"/>
</dbReference>
<evidence type="ECO:0000313" key="7">
    <source>
        <dbReference type="EMBL" id="TPP51479.1"/>
    </source>
</evidence>
<feature type="domain" description="PABS" evidence="6">
    <location>
        <begin position="9"/>
        <end position="255"/>
    </location>
</feature>
<dbReference type="InterPro" id="IPR035246">
    <property type="entry name" value="Spermidine_synt_N"/>
</dbReference>
<gene>
    <name evidence="7" type="ORF">CGC21_2735</name>
</gene>
<dbReference type="GO" id="GO:0005829">
    <property type="term" value="C:cytosol"/>
    <property type="evidence" value="ECO:0007669"/>
    <property type="project" value="TreeGrafter"/>
</dbReference>
<evidence type="ECO:0000259" key="6">
    <source>
        <dbReference type="PROSITE" id="PS51006"/>
    </source>
</evidence>
<comment type="caution">
    <text evidence="7">The sequence shown here is derived from an EMBL/GenBank/DDBJ whole genome shotgun (WGS) entry which is preliminary data.</text>
</comment>
<protein>
    <submittedName>
        <fullName evidence="7">Spermidine synthase</fullName>
    </submittedName>
</protein>